<name>A0AAD1UBW9_EUPCR</name>
<evidence type="ECO:0000313" key="2">
    <source>
        <dbReference type="Proteomes" id="UP001295684"/>
    </source>
</evidence>
<dbReference type="Proteomes" id="UP001295684">
    <property type="component" value="Unassembled WGS sequence"/>
</dbReference>
<evidence type="ECO:0000313" key="1">
    <source>
        <dbReference type="EMBL" id="CAI2366336.1"/>
    </source>
</evidence>
<gene>
    <name evidence="1" type="ORF">ECRASSUSDP1_LOCUS7609</name>
</gene>
<keyword evidence="2" id="KW-1185">Reference proteome</keyword>
<organism evidence="1 2">
    <name type="scientific">Euplotes crassus</name>
    <dbReference type="NCBI Taxonomy" id="5936"/>
    <lineage>
        <taxon>Eukaryota</taxon>
        <taxon>Sar</taxon>
        <taxon>Alveolata</taxon>
        <taxon>Ciliophora</taxon>
        <taxon>Intramacronucleata</taxon>
        <taxon>Spirotrichea</taxon>
        <taxon>Hypotrichia</taxon>
        <taxon>Euplotida</taxon>
        <taxon>Euplotidae</taxon>
        <taxon>Moneuplotes</taxon>
    </lineage>
</organism>
<sequence length="145" mass="17307">MNIKETEIYSPGKIAKLRSQRISRNNQERVNEIVNRTLEDSLKSQLECKTAKCNTETKLKKKRKWIPPKTIWENIDFLENCSKNLCYRHASNCKTTPLSQEEEELKLKDKTFQKYFFRNDKIKNFLQDMKTKVAQRNFPPQSPTY</sequence>
<protein>
    <submittedName>
        <fullName evidence="1">Uncharacterized protein</fullName>
    </submittedName>
</protein>
<accession>A0AAD1UBW9</accession>
<reference evidence="1" key="1">
    <citation type="submission" date="2023-07" db="EMBL/GenBank/DDBJ databases">
        <authorList>
            <consortium name="AG Swart"/>
            <person name="Singh M."/>
            <person name="Singh A."/>
            <person name="Seah K."/>
            <person name="Emmerich C."/>
        </authorList>
    </citation>
    <scope>NUCLEOTIDE SEQUENCE</scope>
    <source>
        <strain evidence="1">DP1</strain>
    </source>
</reference>
<dbReference type="AlphaFoldDB" id="A0AAD1UBW9"/>
<dbReference type="EMBL" id="CAMPGE010007416">
    <property type="protein sequence ID" value="CAI2366336.1"/>
    <property type="molecule type" value="Genomic_DNA"/>
</dbReference>
<proteinExistence type="predicted"/>
<comment type="caution">
    <text evidence="1">The sequence shown here is derived from an EMBL/GenBank/DDBJ whole genome shotgun (WGS) entry which is preliminary data.</text>
</comment>